<name>A0A6B2LXY6_9BACT</name>
<dbReference type="PANTHER" id="PTHR11820:SF7">
    <property type="entry name" value="ACYLPYRUVASE FAHD1, MITOCHONDRIAL"/>
    <property type="match status" value="1"/>
</dbReference>
<dbReference type="Pfam" id="PF01557">
    <property type="entry name" value="FAA_hydrolase"/>
    <property type="match status" value="1"/>
</dbReference>
<gene>
    <name evidence="4" type="ORF">G0Q06_01825</name>
</gene>
<dbReference type="GO" id="GO:0046872">
    <property type="term" value="F:metal ion binding"/>
    <property type="evidence" value="ECO:0007669"/>
    <property type="project" value="UniProtKB-KW"/>
</dbReference>
<dbReference type="FunFam" id="3.90.850.10:FF:000002">
    <property type="entry name" value="2-hydroxyhepta-2,4-diene-1,7-dioate isomerase"/>
    <property type="match status" value="1"/>
</dbReference>
<evidence type="ECO:0000313" key="4">
    <source>
        <dbReference type="EMBL" id="NDV61183.1"/>
    </source>
</evidence>
<evidence type="ECO:0000256" key="2">
    <source>
        <dbReference type="ARBA" id="ARBA00022723"/>
    </source>
</evidence>
<evidence type="ECO:0000259" key="3">
    <source>
        <dbReference type="Pfam" id="PF01557"/>
    </source>
</evidence>
<dbReference type="InterPro" id="IPR011234">
    <property type="entry name" value="Fumarylacetoacetase-like_C"/>
</dbReference>
<dbReference type="Proteomes" id="UP000478417">
    <property type="component" value="Unassembled WGS sequence"/>
</dbReference>
<dbReference type="GO" id="GO:0019752">
    <property type="term" value="P:carboxylic acid metabolic process"/>
    <property type="evidence" value="ECO:0007669"/>
    <property type="project" value="UniProtKB-ARBA"/>
</dbReference>
<evidence type="ECO:0000313" key="5">
    <source>
        <dbReference type="Proteomes" id="UP000478417"/>
    </source>
</evidence>
<dbReference type="InterPro" id="IPR036663">
    <property type="entry name" value="Fumarylacetoacetase_C_sf"/>
</dbReference>
<comment type="similarity">
    <text evidence="1">Belongs to the FAH family.</text>
</comment>
<dbReference type="GO" id="GO:0018773">
    <property type="term" value="F:acetylpyruvate hydrolase activity"/>
    <property type="evidence" value="ECO:0007669"/>
    <property type="project" value="TreeGrafter"/>
</dbReference>
<dbReference type="Gene3D" id="3.90.850.10">
    <property type="entry name" value="Fumarylacetoacetase-like, C-terminal domain"/>
    <property type="match status" value="1"/>
</dbReference>
<sequence length="267" mass="29200">MKILRTRNESGCIVYLKEISPTEGFLIEGDIFGSFSVSEQRLPIRERLAPVHPPLIIGIAQNYRAHALEMGGDLPRKPVFFLKMPHSLQDPGKPILLPRNLRSDKVDFESELAVIIGKTCRNVSEPEALEHVLGYAAANDVSARDWQKEWGGGQFCRGKGFDTFCPIGPHIVTREDIPDPGKLAIRGYLNDELMQDGHTSDLIFSVPQLIAFLSGSTTLPAGTVILTGTPSGVGAARTPPLYLKAGDRYTVEIESIGKLENPVAEEA</sequence>
<comment type="caution">
    <text evidence="4">The sequence shown here is derived from an EMBL/GenBank/DDBJ whole genome shotgun (WGS) entry which is preliminary data.</text>
</comment>
<dbReference type="AlphaFoldDB" id="A0A6B2LXY6"/>
<dbReference type="SUPFAM" id="SSF56529">
    <property type="entry name" value="FAH"/>
    <property type="match status" value="1"/>
</dbReference>
<dbReference type="GO" id="GO:0016853">
    <property type="term" value="F:isomerase activity"/>
    <property type="evidence" value="ECO:0007669"/>
    <property type="project" value="UniProtKB-ARBA"/>
</dbReference>
<accession>A0A6B2LXY6</accession>
<proteinExistence type="inferred from homology"/>
<protein>
    <submittedName>
        <fullName evidence="4">Fumarylacetoacetate hydrolase family protein</fullName>
    </submittedName>
</protein>
<keyword evidence="5" id="KW-1185">Reference proteome</keyword>
<reference evidence="4 5" key="1">
    <citation type="submission" date="2020-02" db="EMBL/GenBank/DDBJ databases">
        <title>Albibacoteraceae fam. nov., the first described family within the subdivision 4 Verrucomicrobia.</title>
        <authorList>
            <person name="Xi F."/>
        </authorList>
    </citation>
    <scope>NUCLEOTIDE SEQUENCE [LARGE SCALE GENOMIC DNA]</scope>
    <source>
        <strain evidence="4 5">CK1056</strain>
    </source>
</reference>
<dbReference type="PANTHER" id="PTHR11820">
    <property type="entry name" value="ACYLPYRUVASE"/>
    <property type="match status" value="1"/>
</dbReference>
<keyword evidence="2" id="KW-0479">Metal-binding</keyword>
<dbReference type="EMBL" id="JAAGNX010000001">
    <property type="protein sequence ID" value="NDV61183.1"/>
    <property type="molecule type" value="Genomic_DNA"/>
</dbReference>
<keyword evidence="4" id="KW-0378">Hydrolase</keyword>
<feature type="domain" description="Fumarylacetoacetase-like C-terminal" evidence="3">
    <location>
        <begin position="56"/>
        <end position="263"/>
    </location>
</feature>
<evidence type="ECO:0000256" key="1">
    <source>
        <dbReference type="ARBA" id="ARBA00010211"/>
    </source>
</evidence>
<organism evidence="4 5">
    <name type="scientific">Oceanipulchritudo coccoides</name>
    <dbReference type="NCBI Taxonomy" id="2706888"/>
    <lineage>
        <taxon>Bacteria</taxon>
        <taxon>Pseudomonadati</taxon>
        <taxon>Verrucomicrobiota</taxon>
        <taxon>Opitutia</taxon>
        <taxon>Puniceicoccales</taxon>
        <taxon>Oceanipulchritudinaceae</taxon>
        <taxon>Oceanipulchritudo</taxon>
    </lineage>
</organism>
<dbReference type="RefSeq" id="WP_163961881.1">
    <property type="nucleotide sequence ID" value="NZ_JAAGNX010000001.1"/>
</dbReference>